<keyword evidence="12" id="KW-1185">Reference proteome</keyword>
<evidence type="ECO:0000256" key="1">
    <source>
        <dbReference type="ARBA" id="ARBA00000189"/>
    </source>
</evidence>
<dbReference type="SUPFAM" id="SSF48113">
    <property type="entry name" value="Heme-dependent peroxidases"/>
    <property type="match status" value="1"/>
</dbReference>
<evidence type="ECO:0000256" key="9">
    <source>
        <dbReference type="ARBA" id="ARBA00023004"/>
    </source>
</evidence>
<dbReference type="EMBL" id="OX451738">
    <property type="protein sequence ID" value="CAI8603674.1"/>
    <property type="molecule type" value="Genomic_DNA"/>
</dbReference>
<keyword evidence="9" id="KW-0408">Iron</keyword>
<sequence length="130" mass="15253">MYYMKLKNKRGLLTSDQTLVDSDLTKRTVLKNDRHNAIWRVKFAKAMVHMGSIQVLTGFQAKLHRHRHRHHQPIAPPSTFLHHRTKVLLTWKFLSFQLSFRLIVLDSAKARTNILDLHDIDVIVDSLNLH</sequence>
<evidence type="ECO:0000256" key="2">
    <source>
        <dbReference type="ARBA" id="ARBA00001913"/>
    </source>
</evidence>
<keyword evidence="7" id="KW-0479">Metal-binding</keyword>
<keyword evidence="5" id="KW-0575">Peroxidase</keyword>
<comment type="catalytic activity">
    <reaction evidence="1">
        <text>2 a phenolic donor + H2O2 = 2 a phenolic radical donor + 2 H2O</text>
        <dbReference type="Rhea" id="RHEA:56136"/>
        <dbReference type="ChEBI" id="CHEBI:15377"/>
        <dbReference type="ChEBI" id="CHEBI:16240"/>
        <dbReference type="ChEBI" id="CHEBI:139520"/>
        <dbReference type="ChEBI" id="CHEBI:139521"/>
        <dbReference type="EC" id="1.11.1.7"/>
    </reaction>
</comment>
<evidence type="ECO:0000256" key="8">
    <source>
        <dbReference type="ARBA" id="ARBA00023002"/>
    </source>
</evidence>
<dbReference type="PROSITE" id="PS50873">
    <property type="entry name" value="PEROXIDASE_4"/>
    <property type="match status" value="1"/>
</dbReference>
<organism evidence="11 12">
    <name type="scientific">Vicia faba</name>
    <name type="common">Broad bean</name>
    <name type="synonym">Faba vulgaris</name>
    <dbReference type="NCBI Taxonomy" id="3906"/>
    <lineage>
        <taxon>Eukaryota</taxon>
        <taxon>Viridiplantae</taxon>
        <taxon>Streptophyta</taxon>
        <taxon>Embryophyta</taxon>
        <taxon>Tracheophyta</taxon>
        <taxon>Spermatophyta</taxon>
        <taxon>Magnoliopsida</taxon>
        <taxon>eudicotyledons</taxon>
        <taxon>Gunneridae</taxon>
        <taxon>Pentapetalae</taxon>
        <taxon>rosids</taxon>
        <taxon>fabids</taxon>
        <taxon>Fabales</taxon>
        <taxon>Fabaceae</taxon>
        <taxon>Papilionoideae</taxon>
        <taxon>50 kb inversion clade</taxon>
        <taxon>NPAAA clade</taxon>
        <taxon>Hologalegina</taxon>
        <taxon>IRL clade</taxon>
        <taxon>Fabeae</taxon>
        <taxon>Vicia</taxon>
    </lineage>
</organism>
<dbReference type="EC" id="1.11.1.7" evidence="4"/>
<proteinExistence type="predicted"/>
<evidence type="ECO:0000256" key="6">
    <source>
        <dbReference type="ARBA" id="ARBA00022617"/>
    </source>
</evidence>
<name>A0AAV0ZZ59_VICFA</name>
<evidence type="ECO:0000256" key="7">
    <source>
        <dbReference type="ARBA" id="ARBA00022723"/>
    </source>
</evidence>
<evidence type="ECO:0000259" key="10">
    <source>
        <dbReference type="PROSITE" id="PS50873"/>
    </source>
</evidence>
<gene>
    <name evidence="11" type="ORF">VFH_III097040</name>
</gene>
<comment type="cofactor">
    <cofactor evidence="2">
        <name>Ca(2+)</name>
        <dbReference type="ChEBI" id="CHEBI:29108"/>
    </cofactor>
</comment>
<dbReference type="PRINTS" id="PR00461">
    <property type="entry name" value="PLPEROXIDASE"/>
</dbReference>
<dbReference type="Gene3D" id="1.10.520.10">
    <property type="match status" value="1"/>
</dbReference>
<dbReference type="GO" id="GO:0006979">
    <property type="term" value="P:response to oxidative stress"/>
    <property type="evidence" value="ECO:0007669"/>
    <property type="project" value="InterPro"/>
</dbReference>
<dbReference type="InterPro" id="IPR010255">
    <property type="entry name" value="Haem_peroxidase_sf"/>
</dbReference>
<comment type="cofactor">
    <cofactor evidence="3">
        <name>heme b</name>
        <dbReference type="ChEBI" id="CHEBI:60344"/>
    </cofactor>
</comment>
<keyword evidence="8" id="KW-0560">Oxidoreductase</keyword>
<keyword evidence="6" id="KW-0349">Heme</keyword>
<reference evidence="11 12" key="1">
    <citation type="submission" date="2023-01" db="EMBL/GenBank/DDBJ databases">
        <authorList>
            <person name="Kreplak J."/>
        </authorList>
    </citation>
    <scope>NUCLEOTIDE SEQUENCE [LARGE SCALE GENOMIC DNA]</scope>
</reference>
<evidence type="ECO:0000256" key="4">
    <source>
        <dbReference type="ARBA" id="ARBA00012313"/>
    </source>
</evidence>
<dbReference type="Gene3D" id="1.10.420.10">
    <property type="entry name" value="Peroxidase, domain 2"/>
    <property type="match status" value="1"/>
</dbReference>
<evidence type="ECO:0000256" key="3">
    <source>
        <dbReference type="ARBA" id="ARBA00001970"/>
    </source>
</evidence>
<evidence type="ECO:0000256" key="5">
    <source>
        <dbReference type="ARBA" id="ARBA00022559"/>
    </source>
</evidence>
<dbReference type="AlphaFoldDB" id="A0AAV0ZZ59"/>
<dbReference type="GO" id="GO:0020037">
    <property type="term" value="F:heme binding"/>
    <property type="evidence" value="ECO:0007669"/>
    <property type="project" value="InterPro"/>
</dbReference>
<evidence type="ECO:0000313" key="12">
    <source>
        <dbReference type="Proteomes" id="UP001157006"/>
    </source>
</evidence>
<dbReference type="InterPro" id="IPR002016">
    <property type="entry name" value="Haem_peroxidase"/>
</dbReference>
<dbReference type="PANTHER" id="PTHR31517:SF89">
    <property type="entry name" value="PEROXIDASE"/>
    <property type="match status" value="1"/>
</dbReference>
<dbReference type="GO" id="GO:0140825">
    <property type="term" value="F:lactoperoxidase activity"/>
    <property type="evidence" value="ECO:0007669"/>
    <property type="project" value="UniProtKB-EC"/>
</dbReference>
<dbReference type="PANTHER" id="PTHR31517">
    <property type="match status" value="1"/>
</dbReference>
<protein>
    <recommendedName>
        <fullName evidence="4">peroxidase</fullName>
        <ecNumber evidence="4">1.11.1.7</ecNumber>
    </recommendedName>
</protein>
<evidence type="ECO:0000313" key="11">
    <source>
        <dbReference type="EMBL" id="CAI8603674.1"/>
    </source>
</evidence>
<dbReference type="GO" id="GO:0046872">
    <property type="term" value="F:metal ion binding"/>
    <property type="evidence" value="ECO:0007669"/>
    <property type="project" value="UniProtKB-KW"/>
</dbReference>
<dbReference type="InterPro" id="IPR000823">
    <property type="entry name" value="Peroxidase_pln"/>
</dbReference>
<feature type="domain" description="Plant heme peroxidase family profile" evidence="10">
    <location>
        <begin position="1"/>
        <end position="71"/>
    </location>
</feature>
<dbReference type="Proteomes" id="UP001157006">
    <property type="component" value="Chromosome 3"/>
</dbReference>
<accession>A0AAV0ZZ59</accession>